<keyword evidence="2" id="KW-1185">Reference proteome</keyword>
<gene>
    <name evidence="1" type="ORF">THII_1819</name>
</gene>
<dbReference type="HOGENOM" id="CLU_147956_0_0_6"/>
<proteinExistence type="predicted"/>
<dbReference type="STRING" id="40754.THII_1819"/>
<dbReference type="Proteomes" id="UP000031623">
    <property type="component" value="Chromosome"/>
</dbReference>
<accession>A0A090BV25</accession>
<dbReference type="EMBL" id="AP014633">
    <property type="protein sequence ID" value="BAP56116.1"/>
    <property type="molecule type" value="Genomic_DNA"/>
</dbReference>
<reference evidence="1 2" key="1">
    <citation type="journal article" date="2014" name="ISME J.">
        <title>Ecophysiology of Thioploca ingrica as revealed by the complete genome sequence supplemented with proteomic evidence.</title>
        <authorList>
            <person name="Kojima H."/>
            <person name="Ogura Y."/>
            <person name="Yamamoto N."/>
            <person name="Togashi T."/>
            <person name="Mori H."/>
            <person name="Watanabe T."/>
            <person name="Nemoto F."/>
            <person name="Kurokawa K."/>
            <person name="Hayashi T."/>
            <person name="Fukui M."/>
        </authorList>
    </citation>
    <scope>NUCLEOTIDE SEQUENCE [LARGE SCALE GENOMIC DNA]</scope>
</reference>
<evidence type="ECO:0000313" key="2">
    <source>
        <dbReference type="Proteomes" id="UP000031623"/>
    </source>
</evidence>
<dbReference type="KEGG" id="tig:THII_1819"/>
<name>A0A090BV25_9GAMM</name>
<dbReference type="AlphaFoldDB" id="A0A090BV25"/>
<organism evidence="1 2">
    <name type="scientific">Thioploca ingrica</name>
    <dbReference type="NCBI Taxonomy" id="40754"/>
    <lineage>
        <taxon>Bacteria</taxon>
        <taxon>Pseudomonadati</taxon>
        <taxon>Pseudomonadota</taxon>
        <taxon>Gammaproteobacteria</taxon>
        <taxon>Thiotrichales</taxon>
        <taxon>Thiotrichaceae</taxon>
        <taxon>Thioploca</taxon>
    </lineage>
</organism>
<sequence length="142" mass="15635">MSQALPENIRLLLFHKQAISSRLHFLRLAHGVCAFEPLPVAAKLAKENEIPSVTHHPTCYLPYAETYFKLAAGSLRSEPEFSAVVYTAAITITIYLVRFTALDPPITAVEAAGGRFIALTEARSCPPIELELLRRVYTAVLG</sequence>
<protein>
    <submittedName>
        <fullName evidence="1">Uncharacterized protein</fullName>
    </submittedName>
</protein>
<evidence type="ECO:0000313" key="1">
    <source>
        <dbReference type="EMBL" id="BAP56116.1"/>
    </source>
</evidence>